<sequence>MHIPRTKQRHINHINGDKGIDIVMRSLPEHWVTRVITPDYGLDLHVEVFESDLRDPRSANTLGEHFYIQVKSSENIEQTQITVRSRLNVTKYDPDPNLGDTLEINVVKINLETSELLTVETMGAAVPVVLCYVDLSTEDTYYVCLNDYLSKSLLPYKHSYELQGSVTLYLPSWNVLDKDDPSFSYFRLLARRSKFYAAFNTFSYQFRELQIAFPSFIETHDEQSSDMVLPASSFLTMARTFLRSALRLAIWEPVGDAFWSPLSDVQKELSQLEKDLPQHNQTVAKANLNAYMEALYRGFYRAANLGRMYEELVREWRQPTFLSTNLDYNKIHKHNPPEWP</sequence>
<protein>
    <recommendedName>
        <fullName evidence="2">DUF4365 domain-containing protein</fullName>
    </recommendedName>
</protein>
<keyword evidence="4" id="KW-1185">Reference proteome</keyword>
<organism evidence="3 4">
    <name type="scientific">Glutamicibacter uratoxydans</name>
    <name type="common">Arthrobacter uratoxydans</name>
    <dbReference type="NCBI Taxonomy" id="43667"/>
    <lineage>
        <taxon>Bacteria</taxon>
        <taxon>Bacillati</taxon>
        <taxon>Actinomycetota</taxon>
        <taxon>Actinomycetes</taxon>
        <taxon>Micrococcales</taxon>
        <taxon>Micrococcaceae</taxon>
        <taxon>Glutamicibacter</taxon>
    </lineage>
</organism>
<gene>
    <name evidence="3" type="ORF">AUR04nite_08420</name>
</gene>
<dbReference type="Pfam" id="PF14280">
    <property type="entry name" value="DUF4365"/>
    <property type="match status" value="1"/>
</dbReference>
<evidence type="ECO:0000313" key="3">
    <source>
        <dbReference type="EMBL" id="GED05310.1"/>
    </source>
</evidence>
<dbReference type="RefSeq" id="WP_141362253.1">
    <property type="nucleotide sequence ID" value="NZ_BAAAJL010000001.1"/>
</dbReference>
<dbReference type="AlphaFoldDB" id="A0A4Y4DNY0"/>
<reference evidence="3 4" key="1">
    <citation type="submission" date="2019-06" db="EMBL/GenBank/DDBJ databases">
        <title>Whole genome shotgun sequence of Glutamicibacter uratoxydans NBRC 15515.</title>
        <authorList>
            <person name="Hosoyama A."/>
            <person name="Uohara A."/>
            <person name="Ohji S."/>
            <person name="Ichikawa N."/>
        </authorList>
    </citation>
    <scope>NUCLEOTIDE SEQUENCE [LARGE SCALE GENOMIC DNA]</scope>
    <source>
        <strain evidence="3 4">NBRC 15515</strain>
    </source>
</reference>
<proteinExistence type="predicted"/>
<comment type="caution">
    <text evidence="3">The sequence shown here is derived from an EMBL/GenBank/DDBJ whole genome shotgun (WGS) entry which is preliminary data.</text>
</comment>
<evidence type="ECO:0000259" key="2">
    <source>
        <dbReference type="Pfam" id="PF14280"/>
    </source>
</evidence>
<keyword evidence="1" id="KW-0175">Coiled coil</keyword>
<feature type="domain" description="DUF4365" evidence="2">
    <location>
        <begin position="19"/>
        <end position="179"/>
    </location>
</feature>
<dbReference type="InterPro" id="IPR025375">
    <property type="entry name" value="DUF4365"/>
</dbReference>
<evidence type="ECO:0000256" key="1">
    <source>
        <dbReference type="SAM" id="Coils"/>
    </source>
</evidence>
<name>A0A4Y4DNY0_GLUUR</name>
<accession>A0A4Y4DNY0</accession>
<feature type="coiled-coil region" evidence="1">
    <location>
        <begin position="262"/>
        <end position="289"/>
    </location>
</feature>
<dbReference type="OrthoDB" id="5141067at2"/>
<dbReference type="Proteomes" id="UP000316612">
    <property type="component" value="Unassembled WGS sequence"/>
</dbReference>
<evidence type="ECO:0000313" key="4">
    <source>
        <dbReference type="Proteomes" id="UP000316612"/>
    </source>
</evidence>
<dbReference type="EMBL" id="BJNY01000004">
    <property type="protein sequence ID" value="GED05310.1"/>
    <property type="molecule type" value="Genomic_DNA"/>
</dbReference>